<dbReference type="RefSeq" id="WP_106126779.1">
    <property type="nucleotide sequence ID" value="NZ_PVZG01000005.1"/>
</dbReference>
<dbReference type="OrthoDB" id="3393963at2"/>
<evidence type="ECO:0000313" key="1">
    <source>
        <dbReference type="EMBL" id="PRY30122.1"/>
    </source>
</evidence>
<proteinExistence type="predicted"/>
<dbReference type="EMBL" id="PVZG01000005">
    <property type="protein sequence ID" value="PRY30122.1"/>
    <property type="molecule type" value="Genomic_DNA"/>
</dbReference>
<name>A0A2T0S9P3_9ACTN</name>
<dbReference type="InterPro" id="IPR013324">
    <property type="entry name" value="RNA_pol_sigma_r3/r4-like"/>
</dbReference>
<gene>
    <name evidence="1" type="ORF">CLV70_105292</name>
</gene>
<sequence>MTTLEDLAEIATARARLDERERELIDRARHGGATWAQIAEVLGLASRQAAEQRRQRLVAAARARRHDQDLRYASSIVTLREAVSALHRALAADPRWPSRFVRAPLVRDTVAAALDAPPGGLYALAEQAAHDLTAVRAADLPGHVRVALADVRRALSTEH</sequence>
<organism evidence="1 2">
    <name type="scientific">Pseudosporangium ferrugineum</name>
    <dbReference type="NCBI Taxonomy" id="439699"/>
    <lineage>
        <taxon>Bacteria</taxon>
        <taxon>Bacillati</taxon>
        <taxon>Actinomycetota</taxon>
        <taxon>Actinomycetes</taxon>
        <taxon>Micromonosporales</taxon>
        <taxon>Micromonosporaceae</taxon>
        <taxon>Pseudosporangium</taxon>
    </lineage>
</organism>
<evidence type="ECO:0000313" key="2">
    <source>
        <dbReference type="Proteomes" id="UP000239209"/>
    </source>
</evidence>
<dbReference type="AlphaFoldDB" id="A0A2T0S9P3"/>
<dbReference type="SUPFAM" id="SSF88659">
    <property type="entry name" value="Sigma3 and sigma4 domains of RNA polymerase sigma factors"/>
    <property type="match status" value="1"/>
</dbReference>
<dbReference type="Proteomes" id="UP000239209">
    <property type="component" value="Unassembled WGS sequence"/>
</dbReference>
<accession>A0A2T0S9P3</accession>
<reference evidence="1 2" key="1">
    <citation type="submission" date="2018-03" db="EMBL/GenBank/DDBJ databases">
        <title>Genomic Encyclopedia of Archaeal and Bacterial Type Strains, Phase II (KMG-II): from individual species to whole genera.</title>
        <authorList>
            <person name="Goeker M."/>
        </authorList>
    </citation>
    <scope>NUCLEOTIDE SEQUENCE [LARGE SCALE GENOMIC DNA]</scope>
    <source>
        <strain evidence="1 2">DSM 45348</strain>
    </source>
</reference>
<comment type="caution">
    <text evidence="1">The sequence shown here is derived from an EMBL/GenBank/DDBJ whole genome shotgun (WGS) entry which is preliminary data.</text>
</comment>
<protein>
    <submittedName>
        <fullName evidence="1">Uncharacterized protein</fullName>
    </submittedName>
</protein>
<keyword evidence="2" id="KW-1185">Reference proteome</keyword>